<feature type="domain" description="ABC transporter" evidence="7">
    <location>
        <begin position="8"/>
        <end position="236"/>
    </location>
</feature>
<evidence type="ECO:0000313" key="8">
    <source>
        <dbReference type="EMBL" id="MBA8826594.1"/>
    </source>
</evidence>
<sequence>MDVDGVSVTARGITVVGPEGVVFANVSAHVEPGSLATVVGHAGTGRTSLLLTLSGRLRPVAGHLDVSGHVLPDRAGTVRGLVVPARVRPGFELQQCLRVKEVIRERRLTTGVTDDDVTAAFDLVGLDPDPDALISDLHPGGQLLVAVALGAAQAPPGLIVDDVDLGLPEAARTRAWTALSEVARTGTTVLASAADPPRTADETTVIRLWPEGEVSEDTTEPLTLFDIEPPQNGGTVR</sequence>
<name>A0A839DYN1_9PSEU</name>
<organism evidence="8 9">
    <name type="scientific">Halosaccharopolyspora lacisalsi</name>
    <dbReference type="NCBI Taxonomy" id="1000566"/>
    <lineage>
        <taxon>Bacteria</taxon>
        <taxon>Bacillati</taxon>
        <taxon>Actinomycetota</taxon>
        <taxon>Actinomycetes</taxon>
        <taxon>Pseudonocardiales</taxon>
        <taxon>Pseudonocardiaceae</taxon>
        <taxon>Halosaccharopolyspora</taxon>
    </lineage>
</organism>
<dbReference type="GO" id="GO:0016887">
    <property type="term" value="F:ATP hydrolysis activity"/>
    <property type="evidence" value="ECO:0007669"/>
    <property type="project" value="InterPro"/>
</dbReference>
<evidence type="ECO:0000256" key="5">
    <source>
        <dbReference type="ARBA" id="ARBA00022840"/>
    </source>
</evidence>
<dbReference type="RefSeq" id="WP_182545820.1">
    <property type="nucleotide sequence ID" value="NZ_JACGWZ010000006.1"/>
</dbReference>
<accession>A0A839DYN1</accession>
<comment type="subcellular location">
    <subcellularLocation>
        <location evidence="1">Cell membrane</location>
        <topology evidence="1">Peripheral membrane protein</topology>
    </subcellularLocation>
</comment>
<comment type="caution">
    <text evidence="8">The sequence shown here is derived from an EMBL/GenBank/DDBJ whole genome shotgun (WGS) entry which is preliminary data.</text>
</comment>
<keyword evidence="5" id="KW-0067">ATP-binding</keyword>
<proteinExistence type="inferred from homology"/>
<reference evidence="8 9" key="1">
    <citation type="submission" date="2020-07" db="EMBL/GenBank/DDBJ databases">
        <title>Sequencing the genomes of 1000 actinobacteria strains.</title>
        <authorList>
            <person name="Klenk H.-P."/>
        </authorList>
    </citation>
    <scope>NUCLEOTIDE SEQUENCE [LARGE SCALE GENOMIC DNA]</scope>
    <source>
        <strain evidence="8 9">DSM 45975</strain>
    </source>
</reference>
<keyword evidence="4" id="KW-0547">Nucleotide-binding</keyword>
<gene>
    <name evidence="8" type="ORF">FHX42_003973</name>
</gene>
<evidence type="ECO:0000256" key="1">
    <source>
        <dbReference type="ARBA" id="ARBA00004202"/>
    </source>
</evidence>
<dbReference type="PANTHER" id="PTHR42711:SF5">
    <property type="entry name" value="ABC TRANSPORTER ATP-BINDING PROTEIN NATA"/>
    <property type="match status" value="1"/>
</dbReference>
<keyword evidence="9" id="KW-1185">Reference proteome</keyword>
<dbReference type="SUPFAM" id="SSF52540">
    <property type="entry name" value="P-loop containing nucleoside triphosphate hydrolases"/>
    <property type="match status" value="1"/>
</dbReference>
<dbReference type="InterPro" id="IPR027417">
    <property type="entry name" value="P-loop_NTPase"/>
</dbReference>
<evidence type="ECO:0000256" key="6">
    <source>
        <dbReference type="ARBA" id="ARBA00023251"/>
    </source>
</evidence>
<dbReference type="GO" id="GO:0005886">
    <property type="term" value="C:plasma membrane"/>
    <property type="evidence" value="ECO:0007669"/>
    <property type="project" value="UniProtKB-SubCell"/>
</dbReference>
<dbReference type="Pfam" id="PF00005">
    <property type="entry name" value="ABC_tran"/>
    <property type="match status" value="1"/>
</dbReference>
<keyword evidence="6" id="KW-0046">Antibiotic resistance</keyword>
<evidence type="ECO:0000256" key="4">
    <source>
        <dbReference type="ARBA" id="ARBA00022741"/>
    </source>
</evidence>
<dbReference type="InterPro" id="IPR050763">
    <property type="entry name" value="ABC_transporter_ATP-binding"/>
</dbReference>
<protein>
    <submittedName>
        <fullName evidence="8">ABC-type multidrug transport system ATPase subunit</fullName>
    </submittedName>
</protein>
<dbReference type="GO" id="GO:0005524">
    <property type="term" value="F:ATP binding"/>
    <property type="evidence" value="ECO:0007669"/>
    <property type="project" value="UniProtKB-KW"/>
</dbReference>
<dbReference type="GO" id="GO:0046677">
    <property type="term" value="P:response to antibiotic"/>
    <property type="evidence" value="ECO:0007669"/>
    <property type="project" value="UniProtKB-KW"/>
</dbReference>
<evidence type="ECO:0000256" key="2">
    <source>
        <dbReference type="ARBA" id="ARBA00005417"/>
    </source>
</evidence>
<evidence type="ECO:0000256" key="3">
    <source>
        <dbReference type="ARBA" id="ARBA00022448"/>
    </source>
</evidence>
<keyword evidence="3" id="KW-0813">Transport</keyword>
<comment type="similarity">
    <text evidence="2">Belongs to the ABC transporter superfamily.</text>
</comment>
<dbReference type="EMBL" id="JACGWZ010000006">
    <property type="protein sequence ID" value="MBA8826594.1"/>
    <property type="molecule type" value="Genomic_DNA"/>
</dbReference>
<dbReference type="AlphaFoldDB" id="A0A839DYN1"/>
<dbReference type="Proteomes" id="UP000569329">
    <property type="component" value="Unassembled WGS sequence"/>
</dbReference>
<dbReference type="InterPro" id="IPR003439">
    <property type="entry name" value="ABC_transporter-like_ATP-bd"/>
</dbReference>
<evidence type="ECO:0000259" key="7">
    <source>
        <dbReference type="PROSITE" id="PS50893"/>
    </source>
</evidence>
<dbReference type="Gene3D" id="3.40.50.300">
    <property type="entry name" value="P-loop containing nucleotide triphosphate hydrolases"/>
    <property type="match status" value="1"/>
</dbReference>
<evidence type="ECO:0000313" key="9">
    <source>
        <dbReference type="Proteomes" id="UP000569329"/>
    </source>
</evidence>
<dbReference type="PROSITE" id="PS50893">
    <property type="entry name" value="ABC_TRANSPORTER_2"/>
    <property type="match status" value="1"/>
</dbReference>
<dbReference type="PANTHER" id="PTHR42711">
    <property type="entry name" value="ABC TRANSPORTER ATP-BINDING PROTEIN"/>
    <property type="match status" value="1"/>
</dbReference>